<keyword evidence="2" id="KW-1133">Transmembrane helix</keyword>
<gene>
    <name evidence="3" type="ORF">CEE69_18815</name>
</gene>
<feature type="region of interest" description="Disordered" evidence="1">
    <location>
        <begin position="130"/>
        <end position="154"/>
    </location>
</feature>
<feature type="region of interest" description="Disordered" evidence="1">
    <location>
        <begin position="270"/>
        <end position="404"/>
    </location>
</feature>
<proteinExistence type="predicted"/>
<dbReference type="Proteomes" id="UP000225740">
    <property type="component" value="Unassembled WGS sequence"/>
</dbReference>
<name>A0A2G1W3S3_9BACT</name>
<evidence type="ECO:0000313" key="3">
    <source>
        <dbReference type="EMBL" id="PHQ33641.1"/>
    </source>
</evidence>
<feature type="compositionally biased region" description="Polar residues" evidence="1">
    <location>
        <begin position="378"/>
        <end position="388"/>
    </location>
</feature>
<feature type="transmembrane region" description="Helical" evidence="2">
    <location>
        <begin position="230"/>
        <end position="252"/>
    </location>
</feature>
<protein>
    <submittedName>
        <fullName evidence="3">Uncharacterized protein</fullName>
    </submittedName>
</protein>
<sequence>MQYVGHLDDGMTGKTIHELLDLPEHVTSPHAYQVFGLKPGEPNAAAIHEAIAQRINQLKAAKPNTAPETWALAAQVVQTAQRTLTDPKKKAKLDARFGIVAMDDSASGETASSNQATAAAPVTDPLAALLPTSKPTTAQPATNQPAPTPVASAPTPVVEPVTAEVVEASVAGGPVVDHVSVTPSASPVQGIGNVAPTPNPAVSASAAPLVVQPRSPSADRARRRQKSGGWLMGGFLLLGFVIVGFLAAFFFWGPGEVQVVRSNDGITIRTKTDNANRPEQSAPPAIDRGDSIPPKKPTSDGIMKRPPAGQPDSRDSLGNFLSNPGSMPDTSAMPVATPGMSSMPETRPGPGMETPTATGNNMQPSGMQPNGMQPAAGTPQTGPSQSDPSPAMETKPAARPEATPENIEAGETAIAAAENAIRQADWAKMKPLAEAAEKAAANNEQATRAETIYQIADLGTYYRGGVSRAMADLGAGNEFRVTDAISLLVVEASAEQLIARRGARNYTYPLDEVPFVVSKALAEFQLPMESETGQAAQAVYESIATKSTPDVREDAVGILRSLQNVEGADAIRMADWLETRYTPTTSQ</sequence>
<comment type="caution">
    <text evidence="3">The sequence shown here is derived from an EMBL/GenBank/DDBJ whole genome shotgun (WGS) entry which is preliminary data.</text>
</comment>
<accession>A0A2G1W3S3</accession>
<reference evidence="3 4" key="1">
    <citation type="submission" date="2017-06" db="EMBL/GenBank/DDBJ databases">
        <title>Description of Rhodopirellula bahusiensis sp. nov.</title>
        <authorList>
            <person name="Kizina J."/>
            <person name="Harder J."/>
        </authorList>
    </citation>
    <scope>NUCLEOTIDE SEQUENCE [LARGE SCALE GENOMIC DNA]</scope>
    <source>
        <strain evidence="3 4">SWK21</strain>
    </source>
</reference>
<feature type="compositionally biased region" description="Low complexity" evidence="1">
    <location>
        <begin position="135"/>
        <end position="154"/>
    </location>
</feature>
<feature type="compositionally biased region" description="Polar residues" evidence="1">
    <location>
        <begin position="319"/>
        <end position="329"/>
    </location>
</feature>
<keyword evidence="2" id="KW-0812">Transmembrane</keyword>
<dbReference type="AlphaFoldDB" id="A0A2G1W3S3"/>
<organism evidence="3 4">
    <name type="scientific">Rhodopirellula bahusiensis</name>
    <dbReference type="NCBI Taxonomy" id="2014065"/>
    <lineage>
        <taxon>Bacteria</taxon>
        <taxon>Pseudomonadati</taxon>
        <taxon>Planctomycetota</taxon>
        <taxon>Planctomycetia</taxon>
        <taxon>Pirellulales</taxon>
        <taxon>Pirellulaceae</taxon>
        <taxon>Rhodopirellula</taxon>
    </lineage>
</organism>
<keyword evidence="2" id="KW-0472">Membrane</keyword>
<evidence type="ECO:0000256" key="1">
    <source>
        <dbReference type="SAM" id="MobiDB-lite"/>
    </source>
</evidence>
<keyword evidence="4" id="KW-1185">Reference proteome</keyword>
<dbReference type="OrthoDB" id="244068at2"/>
<evidence type="ECO:0000256" key="2">
    <source>
        <dbReference type="SAM" id="Phobius"/>
    </source>
</evidence>
<dbReference type="EMBL" id="NIZW01000015">
    <property type="protein sequence ID" value="PHQ33641.1"/>
    <property type="molecule type" value="Genomic_DNA"/>
</dbReference>
<evidence type="ECO:0000313" key="4">
    <source>
        <dbReference type="Proteomes" id="UP000225740"/>
    </source>
</evidence>
<feature type="compositionally biased region" description="Polar residues" evidence="1">
    <location>
        <begin position="355"/>
        <end position="371"/>
    </location>
</feature>